<dbReference type="InterPro" id="IPR038555">
    <property type="entry name" value="Zincin_1_sf"/>
</dbReference>
<organism evidence="2 3">
    <name type="scientific">Limimaricola pyoseonensis</name>
    <dbReference type="NCBI Taxonomy" id="521013"/>
    <lineage>
        <taxon>Bacteria</taxon>
        <taxon>Pseudomonadati</taxon>
        <taxon>Pseudomonadota</taxon>
        <taxon>Alphaproteobacteria</taxon>
        <taxon>Rhodobacterales</taxon>
        <taxon>Paracoccaceae</taxon>
        <taxon>Limimaricola</taxon>
    </lineage>
</organism>
<sequence>MDSSTDPFESSPLAPSTDEMEQIARHVVETMPPRFREAARAVAIRVLDFATDEMLAQMEMEAFELTGLYDGIPLTEKSTWDMPQGPDVVWLFRRPILDEWAERGDVSIAEMVAHVTVHEFAHHFGWSDDDIAAIDQWWL</sequence>
<dbReference type="SUPFAM" id="SSF55486">
    <property type="entry name" value="Metalloproteases ('zincins'), catalytic domain"/>
    <property type="match status" value="1"/>
</dbReference>
<keyword evidence="2" id="KW-0482">Metalloprotease</keyword>
<evidence type="ECO:0000313" key="2">
    <source>
        <dbReference type="EMBL" id="SDE83067.1"/>
    </source>
</evidence>
<dbReference type="RefSeq" id="WP_090112827.1">
    <property type="nucleotide sequence ID" value="NZ_FNAT01000004.1"/>
</dbReference>
<dbReference type="Proteomes" id="UP000198922">
    <property type="component" value="Unassembled WGS sequence"/>
</dbReference>
<dbReference type="CDD" id="cd12952">
    <property type="entry name" value="MMP_ACEL2062"/>
    <property type="match status" value="1"/>
</dbReference>
<dbReference type="OrthoDB" id="9806895at2"/>
<dbReference type="Pfam" id="PF06262">
    <property type="entry name" value="Zincin_1"/>
    <property type="match status" value="1"/>
</dbReference>
<evidence type="ECO:0000256" key="1">
    <source>
        <dbReference type="SAM" id="MobiDB-lite"/>
    </source>
</evidence>
<dbReference type="InterPro" id="IPR010428">
    <property type="entry name" value="Zincin_1"/>
</dbReference>
<dbReference type="AlphaFoldDB" id="A0A1G7G4P7"/>
<dbReference type="STRING" id="521013.SAMN04488567_2718"/>
<accession>A0A1G7G4P7</accession>
<protein>
    <submittedName>
        <fullName evidence="2">Predicted Zn-dependent protease, minimal metalloprotease (MMP)-like domain</fullName>
    </submittedName>
</protein>
<gene>
    <name evidence="2" type="ORF">SAMN04488567_2718</name>
</gene>
<dbReference type="GO" id="GO:0006508">
    <property type="term" value="P:proteolysis"/>
    <property type="evidence" value="ECO:0007669"/>
    <property type="project" value="UniProtKB-KW"/>
</dbReference>
<dbReference type="Gene3D" id="3.30.2010.20">
    <property type="match status" value="1"/>
</dbReference>
<reference evidence="3" key="1">
    <citation type="submission" date="2016-10" db="EMBL/GenBank/DDBJ databases">
        <authorList>
            <person name="Varghese N."/>
            <person name="Submissions S."/>
        </authorList>
    </citation>
    <scope>NUCLEOTIDE SEQUENCE [LARGE SCALE GENOMIC DNA]</scope>
    <source>
        <strain evidence="3">DSM 21424</strain>
    </source>
</reference>
<keyword evidence="2" id="KW-0645">Protease</keyword>
<dbReference type="GO" id="GO:0008237">
    <property type="term" value="F:metallopeptidase activity"/>
    <property type="evidence" value="ECO:0007669"/>
    <property type="project" value="UniProtKB-KW"/>
</dbReference>
<keyword evidence="2" id="KW-0378">Hydrolase</keyword>
<evidence type="ECO:0000313" key="3">
    <source>
        <dbReference type="Proteomes" id="UP000198922"/>
    </source>
</evidence>
<dbReference type="EMBL" id="FNAT01000004">
    <property type="protein sequence ID" value="SDE83067.1"/>
    <property type="molecule type" value="Genomic_DNA"/>
</dbReference>
<proteinExistence type="predicted"/>
<keyword evidence="3" id="KW-1185">Reference proteome</keyword>
<feature type="region of interest" description="Disordered" evidence="1">
    <location>
        <begin position="1"/>
        <end position="20"/>
    </location>
</feature>
<name>A0A1G7G4P7_9RHOB</name>